<reference evidence="4 5" key="1">
    <citation type="submission" date="2016-10" db="EMBL/GenBank/DDBJ databases">
        <authorList>
            <person name="de Groot N.N."/>
        </authorList>
    </citation>
    <scope>NUCLEOTIDE SEQUENCE [LARGE SCALE GENOMIC DNA]</scope>
    <source>
        <strain evidence="4 5">DSM 10495</strain>
    </source>
</reference>
<dbReference type="RefSeq" id="WP_066217195.1">
    <property type="nucleotide sequence ID" value="NZ_FNSN01000002.1"/>
</dbReference>
<dbReference type="Proteomes" id="UP000182652">
    <property type="component" value="Unassembled WGS sequence"/>
</dbReference>
<keyword evidence="5" id="KW-1185">Reference proteome</keyword>
<organism evidence="4 5">
    <name type="scientific">Arthrobacter woluwensis</name>
    <dbReference type="NCBI Taxonomy" id="156980"/>
    <lineage>
        <taxon>Bacteria</taxon>
        <taxon>Bacillati</taxon>
        <taxon>Actinomycetota</taxon>
        <taxon>Actinomycetes</taxon>
        <taxon>Micrococcales</taxon>
        <taxon>Micrococcaceae</taxon>
        <taxon>Arthrobacter</taxon>
    </lineage>
</organism>
<evidence type="ECO:0000313" key="4">
    <source>
        <dbReference type="EMBL" id="SEB30059.1"/>
    </source>
</evidence>
<dbReference type="PIRSF" id="PIRSF002070">
    <property type="entry name" value="SSB"/>
    <property type="match status" value="1"/>
</dbReference>
<dbReference type="InterPro" id="IPR011344">
    <property type="entry name" value="ssDNA-bd"/>
</dbReference>
<evidence type="ECO:0000256" key="3">
    <source>
        <dbReference type="SAM" id="MobiDB-lite"/>
    </source>
</evidence>
<dbReference type="PROSITE" id="PS50935">
    <property type="entry name" value="SSB"/>
    <property type="match status" value="1"/>
</dbReference>
<sequence length="165" mass="18225">MSTTNAFRNVPVTGNLTKEPAQITTKNGPMVTFRLAVSDRFFDREANEWKSSPTEYYDIGVRNKALQENIMASKLQTGDRLTVVGRYEARPYVTKDGEAALNNRLWAETAATSMDFRTVSVSPKQSGPGAEQETGVSSAQVQSQAQTQTYTQADRALDDAWGINH</sequence>
<evidence type="ECO:0000256" key="1">
    <source>
        <dbReference type="ARBA" id="ARBA00023125"/>
    </source>
</evidence>
<dbReference type="InterPro" id="IPR012340">
    <property type="entry name" value="NA-bd_OB-fold"/>
</dbReference>
<keyword evidence="1 2" id="KW-0238">DNA-binding</keyword>
<dbReference type="SUPFAM" id="SSF50249">
    <property type="entry name" value="Nucleic acid-binding proteins"/>
    <property type="match status" value="1"/>
</dbReference>
<dbReference type="GO" id="GO:0003697">
    <property type="term" value="F:single-stranded DNA binding"/>
    <property type="evidence" value="ECO:0007669"/>
    <property type="project" value="InterPro"/>
</dbReference>
<name>A0A1H4I7K2_9MICC</name>
<evidence type="ECO:0000256" key="2">
    <source>
        <dbReference type="PIRNR" id="PIRNR002070"/>
    </source>
</evidence>
<gene>
    <name evidence="4" type="ORF">SAMN04489745_0105</name>
</gene>
<feature type="compositionally biased region" description="Low complexity" evidence="3">
    <location>
        <begin position="136"/>
        <end position="153"/>
    </location>
</feature>
<protein>
    <recommendedName>
        <fullName evidence="2">Single-stranded DNA-binding protein</fullName>
    </recommendedName>
</protein>
<dbReference type="Pfam" id="PF00436">
    <property type="entry name" value="SSB"/>
    <property type="match status" value="1"/>
</dbReference>
<dbReference type="InterPro" id="IPR000424">
    <property type="entry name" value="Primosome_PriB/ssb"/>
</dbReference>
<evidence type="ECO:0000313" key="5">
    <source>
        <dbReference type="Proteomes" id="UP000182652"/>
    </source>
</evidence>
<dbReference type="EMBL" id="FNSN01000002">
    <property type="protein sequence ID" value="SEB30059.1"/>
    <property type="molecule type" value="Genomic_DNA"/>
</dbReference>
<accession>A0A1H4I7K2</accession>
<dbReference type="STRING" id="156980.SAMN04489745_0105"/>
<feature type="region of interest" description="Disordered" evidence="3">
    <location>
        <begin position="120"/>
        <end position="165"/>
    </location>
</feature>
<dbReference type="Gene3D" id="2.40.50.140">
    <property type="entry name" value="Nucleic acid-binding proteins"/>
    <property type="match status" value="1"/>
</dbReference>
<dbReference type="CDD" id="cd04496">
    <property type="entry name" value="SSB_OBF"/>
    <property type="match status" value="1"/>
</dbReference>
<dbReference type="AlphaFoldDB" id="A0A1H4I7K2"/>
<dbReference type="GO" id="GO:0006260">
    <property type="term" value="P:DNA replication"/>
    <property type="evidence" value="ECO:0007669"/>
    <property type="project" value="InterPro"/>
</dbReference>
<proteinExistence type="predicted"/>